<name>E8LL23_SUCHY</name>
<feature type="transmembrane region" description="Helical" evidence="6">
    <location>
        <begin position="162"/>
        <end position="183"/>
    </location>
</feature>
<dbReference type="HOGENOM" id="CLU_045498_5_4_6"/>
<evidence type="ECO:0000313" key="8">
    <source>
        <dbReference type="Proteomes" id="UP000018458"/>
    </source>
</evidence>
<gene>
    <name evidence="7" type="ORF">HMPREF9444_01429</name>
</gene>
<feature type="transmembrane region" description="Helical" evidence="6">
    <location>
        <begin position="29"/>
        <end position="48"/>
    </location>
</feature>
<feature type="transmembrane region" description="Helical" evidence="6">
    <location>
        <begin position="85"/>
        <end position="103"/>
    </location>
</feature>
<keyword evidence="5 6" id="KW-0472">Membrane</keyword>
<dbReference type="GO" id="GO:0005886">
    <property type="term" value="C:plasma membrane"/>
    <property type="evidence" value="ECO:0007669"/>
    <property type="project" value="UniProtKB-SubCell"/>
</dbReference>
<dbReference type="PANTHER" id="PTHR43483:SF3">
    <property type="entry name" value="MEMBRANE TRANSPORTER PROTEIN HI_0806-RELATED"/>
    <property type="match status" value="1"/>
</dbReference>
<feature type="transmembrane region" description="Helical" evidence="6">
    <location>
        <begin position="60"/>
        <end position="79"/>
    </location>
</feature>
<dbReference type="STRING" id="762983.HMPREF9444_01429"/>
<feature type="transmembrane region" description="Helical" evidence="6">
    <location>
        <begin position="229"/>
        <end position="250"/>
    </location>
</feature>
<evidence type="ECO:0000256" key="4">
    <source>
        <dbReference type="ARBA" id="ARBA00022989"/>
    </source>
</evidence>
<dbReference type="EMBL" id="AEVO01000082">
    <property type="protein sequence ID" value="EFY06785.1"/>
    <property type="molecule type" value="Genomic_DNA"/>
</dbReference>
<evidence type="ECO:0000256" key="2">
    <source>
        <dbReference type="ARBA" id="ARBA00009142"/>
    </source>
</evidence>
<dbReference type="Proteomes" id="UP000018458">
    <property type="component" value="Unassembled WGS sequence"/>
</dbReference>
<keyword evidence="8" id="KW-1185">Reference proteome</keyword>
<evidence type="ECO:0000256" key="6">
    <source>
        <dbReference type="RuleBase" id="RU363041"/>
    </source>
</evidence>
<keyword evidence="4 6" id="KW-1133">Transmembrane helix</keyword>
<dbReference type="AlphaFoldDB" id="E8LL23"/>
<reference evidence="7 8" key="1">
    <citation type="submission" date="2011-01" db="EMBL/GenBank/DDBJ databases">
        <authorList>
            <person name="Weinstock G."/>
            <person name="Sodergren E."/>
            <person name="Clifton S."/>
            <person name="Fulton L."/>
            <person name="Fulton B."/>
            <person name="Courtney L."/>
            <person name="Fronick C."/>
            <person name="Harrison M."/>
            <person name="Strong C."/>
            <person name="Farmer C."/>
            <person name="Delahaunty K."/>
            <person name="Markovic C."/>
            <person name="Hall O."/>
            <person name="Minx P."/>
            <person name="Tomlinson C."/>
            <person name="Mitreva M."/>
            <person name="Hou S."/>
            <person name="Chen J."/>
            <person name="Wollam A."/>
            <person name="Pepin K.H."/>
            <person name="Johnson M."/>
            <person name="Bhonagiri V."/>
            <person name="Zhang X."/>
            <person name="Suruliraj S."/>
            <person name="Warren W."/>
            <person name="Chinwalla A."/>
            <person name="Mardis E.R."/>
            <person name="Wilson R.K."/>
        </authorList>
    </citation>
    <scope>NUCLEOTIDE SEQUENCE [LARGE SCALE GENOMIC DNA]</scope>
    <source>
        <strain evidence="8">DSM 22608 / JCM 16073 / KCTC 15190 / YIT 12066</strain>
    </source>
</reference>
<feature type="transmembrane region" description="Helical" evidence="6">
    <location>
        <begin position="195"/>
        <end position="217"/>
    </location>
</feature>
<accession>E8LL23</accession>
<dbReference type="InterPro" id="IPR002781">
    <property type="entry name" value="TM_pro_TauE-like"/>
</dbReference>
<protein>
    <recommendedName>
        <fullName evidence="6">Probable membrane transporter protein</fullName>
    </recommendedName>
</protein>
<comment type="caution">
    <text evidence="7">The sequence shown here is derived from an EMBL/GenBank/DDBJ whole genome shotgun (WGS) entry which is preliminary data.</text>
</comment>
<evidence type="ECO:0000256" key="1">
    <source>
        <dbReference type="ARBA" id="ARBA00004141"/>
    </source>
</evidence>
<evidence type="ECO:0000256" key="3">
    <source>
        <dbReference type="ARBA" id="ARBA00022692"/>
    </source>
</evidence>
<dbReference type="eggNOG" id="COG0730">
    <property type="taxonomic scope" value="Bacteria"/>
</dbReference>
<keyword evidence="3 6" id="KW-0812">Transmembrane</keyword>
<keyword evidence="6" id="KW-1003">Cell membrane</keyword>
<evidence type="ECO:0000313" key="7">
    <source>
        <dbReference type="EMBL" id="EFY06785.1"/>
    </source>
</evidence>
<evidence type="ECO:0000256" key="5">
    <source>
        <dbReference type="ARBA" id="ARBA00023136"/>
    </source>
</evidence>
<proteinExistence type="inferred from homology"/>
<organism evidence="7 8">
    <name type="scientific">Succinatimonas hippei (strain DSM 22608 / JCM 16073 / KCTC 15190 / YIT 12066)</name>
    <dbReference type="NCBI Taxonomy" id="762983"/>
    <lineage>
        <taxon>Bacteria</taxon>
        <taxon>Pseudomonadati</taxon>
        <taxon>Pseudomonadota</taxon>
        <taxon>Gammaproteobacteria</taxon>
        <taxon>Aeromonadales</taxon>
        <taxon>Succinivibrionaceae</taxon>
        <taxon>Succinatimonas</taxon>
    </lineage>
</organism>
<sequence>MSALFGIGGGVLMVPLLMTVFPQFSMQMVAATSLSIVIGSALINLTYFIRQKIAISYKGLVLWSAGMIIGVQGGFELSFIFHPNVIVGIFIVTMLILAVKTFLKLKKSYQVKEDVKVNAKDLAKGTLFCTLGGFIAGITGIGGGSIMSPLVNQLSFVKQHQVAVYTNYMMVIGGVGSMIGYLSKPCKLMLENTFQVGYVNFTLVGIVIVGSFITSFVSMRLRGKLKRKLADLLLGLILLFVAGYTLVVYLL</sequence>
<comment type="subcellular location">
    <subcellularLocation>
        <location evidence="6">Cell membrane</location>
        <topology evidence="6">Multi-pass membrane protein</topology>
    </subcellularLocation>
    <subcellularLocation>
        <location evidence="1">Membrane</location>
        <topology evidence="1">Multi-pass membrane protein</topology>
    </subcellularLocation>
</comment>
<comment type="similarity">
    <text evidence="2 6">Belongs to the 4-toluene sulfonate uptake permease (TSUP) (TC 2.A.102) family.</text>
</comment>
<dbReference type="PANTHER" id="PTHR43483">
    <property type="entry name" value="MEMBRANE TRANSPORTER PROTEIN HI_0806-RELATED"/>
    <property type="match status" value="1"/>
</dbReference>
<dbReference type="Pfam" id="PF01925">
    <property type="entry name" value="TauE"/>
    <property type="match status" value="1"/>
</dbReference>